<accession>A0A0P1BEI4</accession>
<dbReference type="EMBL" id="CCYA01000240">
    <property type="protein sequence ID" value="CEH14270.1"/>
    <property type="molecule type" value="Genomic_DNA"/>
</dbReference>
<evidence type="ECO:0000313" key="2">
    <source>
        <dbReference type="EMBL" id="CEH14270.1"/>
    </source>
</evidence>
<dbReference type="SUPFAM" id="SSF51126">
    <property type="entry name" value="Pectin lyase-like"/>
    <property type="match status" value="1"/>
</dbReference>
<dbReference type="Proteomes" id="UP000054845">
    <property type="component" value="Unassembled WGS sequence"/>
</dbReference>
<name>A0A0P1BEI4_9BASI</name>
<dbReference type="CDD" id="cd23669">
    <property type="entry name" value="GH55_SacteLam55A-like"/>
    <property type="match status" value="1"/>
</dbReference>
<evidence type="ECO:0000256" key="1">
    <source>
        <dbReference type="SAM" id="MobiDB-lite"/>
    </source>
</evidence>
<organism evidence="2 3">
    <name type="scientific">Ceraceosorus bombacis</name>
    <dbReference type="NCBI Taxonomy" id="401625"/>
    <lineage>
        <taxon>Eukaryota</taxon>
        <taxon>Fungi</taxon>
        <taxon>Dikarya</taxon>
        <taxon>Basidiomycota</taxon>
        <taxon>Ustilaginomycotina</taxon>
        <taxon>Exobasidiomycetes</taxon>
        <taxon>Ceraceosorales</taxon>
        <taxon>Ceraceosoraceae</taxon>
        <taxon>Ceraceosorus</taxon>
    </lineage>
</organism>
<keyword evidence="3" id="KW-1185">Reference proteome</keyword>
<protein>
    <submittedName>
        <fullName evidence="2">BETA-MANNOSIDASE</fullName>
    </submittedName>
</protein>
<feature type="region of interest" description="Disordered" evidence="1">
    <location>
        <begin position="97"/>
        <end position="127"/>
    </location>
</feature>
<dbReference type="InterPro" id="IPR059186">
    <property type="entry name" value="SACTE_4363"/>
</dbReference>
<sequence length="719" mass="77098">MVKPHRLSVISPATKLPFPGEPDSPSTQADAAATKPKPHQKPSSKTFLDHIRLRTLSNSKKDGKSSSAPSTPRPGDEANGAQSLDLAVAKLSLSSEVTPDGLSKKEAGKEGEVKRQMTPAAESKQADAQIPTELGSRVYIFSPDQSMSEIQAQVDEVFSAQETNQFGSDRFALLFMPGKYQLDVKIGYYTTVHGLGRSPEDTIVEGAVRVKADWMENNNATLNFWRGAENLTVIPTIEEDQKILVWAVSQATFFRRISVQGNVVLSDHGGWSSGGFIADCKVSGNIDNGTQQQFITRNTSMGSWTGGSYAQVFVGDEGAPPEDWPAKPFSTIKRTPVLREKPYPIVNEKGILQIVVPQLKLSSVGPSWVESQDAGCDSPPADVVLELSSFYIASPLKDTASTINAALDSGKSIVFGPGVYPLDQALAVTQPNTILLGIGLATLRPENGTAAVTIADVDGVTVSGLLLDAGFRNSANLITVGDAKSAVCHSHNPIVLHDIFCRVGGAGLGRATTCMTINARDTIVDNTWIWRADHGEGVGWYDNQAAVGLLVEADDVTIYGLFVEHFQQYQTVWNGERGQVFFYQSEFPYDPPNNAVWSHSRVPGYASYKVAPSVKSHFATGLGIYAVFVNGGEGVVSYTAVEQPVSDEAYAIKVVLVRHVSIVRFAGKAGTGVNHVINGLGKGIGDNNRLSMLKDAYSGDDQTSPGLQKAASKVAAKRK</sequence>
<dbReference type="InterPro" id="IPR012334">
    <property type="entry name" value="Pectin_lyas_fold"/>
</dbReference>
<feature type="compositionally biased region" description="Basic and acidic residues" evidence="1">
    <location>
        <begin position="102"/>
        <end position="115"/>
    </location>
</feature>
<dbReference type="InterPro" id="IPR011050">
    <property type="entry name" value="Pectin_lyase_fold/virulence"/>
</dbReference>
<evidence type="ECO:0000313" key="3">
    <source>
        <dbReference type="Proteomes" id="UP000054845"/>
    </source>
</evidence>
<dbReference type="AlphaFoldDB" id="A0A0P1BEI4"/>
<reference evidence="2 3" key="1">
    <citation type="submission" date="2014-09" db="EMBL/GenBank/DDBJ databases">
        <authorList>
            <person name="Magalhaes I.L.F."/>
            <person name="Oliveira U."/>
            <person name="Santos F.R."/>
            <person name="Vidigal T.H.D.A."/>
            <person name="Brescovit A.D."/>
            <person name="Santos A.J."/>
        </authorList>
    </citation>
    <scope>NUCLEOTIDE SEQUENCE [LARGE SCALE GENOMIC DNA]</scope>
</reference>
<feature type="region of interest" description="Disordered" evidence="1">
    <location>
        <begin position="695"/>
        <end position="719"/>
    </location>
</feature>
<dbReference type="Gene3D" id="2.160.20.10">
    <property type="entry name" value="Single-stranded right-handed beta-helix, Pectin lyase-like"/>
    <property type="match status" value="1"/>
</dbReference>
<dbReference type="OrthoDB" id="5959761at2759"/>
<proteinExistence type="predicted"/>
<feature type="region of interest" description="Disordered" evidence="1">
    <location>
        <begin position="1"/>
        <end position="80"/>
    </location>
</feature>